<feature type="domain" description="NAD-dependent epimerase/dehydratase" evidence="3">
    <location>
        <begin position="19"/>
        <end position="277"/>
    </location>
</feature>
<accession>A0ABR0E6I6</accession>
<evidence type="ECO:0000256" key="2">
    <source>
        <dbReference type="ARBA" id="ARBA00023445"/>
    </source>
</evidence>
<dbReference type="InterPro" id="IPR036291">
    <property type="entry name" value="NAD(P)-bd_dom_sf"/>
</dbReference>
<evidence type="ECO:0000259" key="3">
    <source>
        <dbReference type="Pfam" id="PF01370"/>
    </source>
</evidence>
<evidence type="ECO:0000313" key="5">
    <source>
        <dbReference type="Proteomes" id="UP001305779"/>
    </source>
</evidence>
<dbReference type="SUPFAM" id="SSF51735">
    <property type="entry name" value="NAD(P)-binding Rossmann-fold domains"/>
    <property type="match status" value="1"/>
</dbReference>
<sequence>MAVDIVREIATGVQPPAVVLVTGANGFIASHVVSQLLDAGYQVLGTVRSSEKAQEVLKVHDSHQNLNAIVVDNITDKTEYIDAINAASLAPPKAIIHLAAPFSYAVTNYESDLLRPAIKGTEAILDLAEHYQVKTVVHTNSFACIYDAAAGPAPGKTYTASDWSPLTYEDGVKAANAPTAYRAAKAVAEMTAWEYMRGAQNQPAFNLISLCPAMVFGAFLPGAESSSIAKLNESNKLVWDVARQGRDGCIPPTKAPVWIDVRDVAKAHVKALTMSEKLAGKRLLLAAGVYCNQEIADAARRACPAFREVIPVGETGKREADTHFKVDADSASKMLGIEWTSLENSLKSLVPQLFGIASREED</sequence>
<comment type="similarity">
    <text evidence="2">Belongs to the NAD(P)-dependent epimerase/dehydratase family. Dihydroflavonol-4-reductase subfamily.</text>
</comment>
<dbReference type="InterPro" id="IPR001509">
    <property type="entry name" value="Epimerase_deHydtase"/>
</dbReference>
<organism evidence="4 5">
    <name type="scientific">Zasmidium cellare</name>
    <name type="common">Wine cellar mold</name>
    <name type="synonym">Racodium cellare</name>
    <dbReference type="NCBI Taxonomy" id="395010"/>
    <lineage>
        <taxon>Eukaryota</taxon>
        <taxon>Fungi</taxon>
        <taxon>Dikarya</taxon>
        <taxon>Ascomycota</taxon>
        <taxon>Pezizomycotina</taxon>
        <taxon>Dothideomycetes</taxon>
        <taxon>Dothideomycetidae</taxon>
        <taxon>Mycosphaerellales</taxon>
        <taxon>Mycosphaerellaceae</taxon>
        <taxon>Zasmidium</taxon>
    </lineage>
</organism>
<comment type="caution">
    <text evidence="4">The sequence shown here is derived from an EMBL/GenBank/DDBJ whole genome shotgun (WGS) entry which is preliminary data.</text>
</comment>
<dbReference type="PANTHER" id="PTHR10366">
    <property type="entry name" value="NAD DEPENDENT EPIMERASE/DEHYDRATASE"/>
    <property type="match status" value="1"/>
</dbReference>
<keyword evidence="1" id="KW-0560">Oxidoreductase</keyword>
<keyword evidence="5" id="KW-1185">Reference proteome</keyword>
<protein>
    <recommendedName>
        <fullName evidence="3">NAD-dependent epimerase/dehydratase domain-containing protein</fullName>
    </recommendedName>
</protein>
<dbReference type="InterPro" id="IPR050425">
    <property type="entry name" value="NAD(P)_dehydrat-like"/>
</dbReference>
<dbReference type="Gene3D" id="3.40.50.720">
    <property type="entry name" value="NAD(P)-binding Rossmann-like Domain"/>
    <property type="match status" value="1"/>
</dbReference>
<evidence type="ECO:0000313" key="4">
    <source>
        <dbReference type="EMBL" id="KAK4496708.1"/>
    </source>
</evidence>
<dbReference type="PANTHER" id="PTHR10366:SF579">
    <property type="entry name" value="3-BETA HYDROXYSTEROID DEHYDROGENASE_ISOMERASE FAMILY PROTEIN (AFU_ORTHOLOGUE AFUA_3G02250)"/>
    <property type="match status" value="1"/>
</dbReference>
<gene>
    <name evidence="4" type="ORF">PRZ48_012691</name>
</gene>
<dbReference type="Pfam" id="PF01370">
    <property type="entry name" value="Epimerase"/>
    <property type="match status" value="1"/>
</dbReference>
<name>A0ABR0E6I6_ZASCE</name>
<dbReference type="EMBL" id="JAXOVC010000010">
    <property type="protein sequence ID" value="KAK4496708.1"/>
    <property type="molecule type" value="Genomic_DNA"/>
</dbReference>
<proteinExistence type="inferred from homology"/>
<reference evidence="4 5" key="1">
    <citation type="journal article" date="2023" name="G3 (Bethesda)">
        <title>A chromosome-level genome assembly of Zasmidium syzygii isolated from banana leaves.</title>
        <authorList>
            <person name="van Westerhoven A.C."/>
            <person name="Mehrabi R."/>
            <person name="Talebi R."/>
            <person name="Steentjes M.B.F."/>
            <person name="Corcolon B."/>
            <person name="Chong P.A."/>
            <person name="Kema G.H.J."/>
            <person name="Seidl M.F."/>
        </authorList>
    </citation>
    <scope>NUCLEOTIDE SEQUENCE [LARGE SCALE GENOMIC DNA]</scope>
    <source>
        <strain evidence="4 5">P124</strain>
    </source>
</reference>
<evidence type="ECO:0000256" key="1">
    <source>
        <dbReference type="ARBA" id="ARBA00023002"/>
    </source>
</evidence>
<dbReference type="Proteomes" id="UP001305779">
    <property type="component" value="Unassembled WGS sequence"/>
</dbReference>